<dbReference type="STRING" id="392484.LP43_1136"/>
<accession>A0A0A0BI00</accession>
<evidence type="ECO:0000256" key="2">
    <source>
        <dbReference type="ARBA" id="ARBA00005042"/>
    </source>
</evidence>
<comment type="pathway">
    <text evidence="2">Phospholipid metabolism; phosphatidylglycerol biosynthesis; phosphatidylglycerol from CDP-diacylglycerol: step 1/2.</text>
</comment>
<name>A0A0A0BI00_9GAMM</name>
<evidence type="ECO:0000313" key="18">
    <source>
        <dbReference type="EMBL" id="KGM07525.1"/>
    </source>
</evidence>
<keyword evidence="11 17" id="KW-0472">Membrane</keyword>
<evidence type="ECO:0000256" key="14">
    <source>
        <dbReference type="ARBA" id="ARBA00048586"/>
    </source>
</evidence>
<comment type="similarity">
    <text evidence="3 16">Belongs to the CDP-alcohol phosphatidyltransferase class-I family.</text>
</comment>
<dbReference type="RefSeq" id="WP_008291475.1">
    <property type="nucleotide sequence ID" value="NZ_JADFAB010000032.1"/>
</dbReference>
<dbReference type="EMBL" id="JRQD01000002">
    <property type="protein sequence ID" value="KGM07525.1"/>
    <property type="molecule type" value="Genomic_DNA"/>
</dbReference>
<evidence type="ECO:0000256" key="8">
    <source>
        <dbReference type="ARBA" id="ARBA00022692"/>
    </source>
</evidence>
<evidence type="ECO:0000256" key="11">
    <source>
        <dbReference type="ARBA" id="ARBA00023136"/>
    </source>
</evidence>
<dbReference type="InterPro" id="IPR000462">
    <property type="entry name" value="CDP-OH_P_trans"/>
</dbReference>
<feature type="transmembrane region" description="Helical" evidence="17">
    <location>
        <begin position="131"/>
        <end position="152"/>
    </location>
</feature>
<evidence type="ECO:0000256" key="3">
    <source>
        <dbReference type="ARBA" id="ARBA00010441"/>
    </source>
</evidence>
<dbReference type="EC" id="2.7.8.5" evidence="4 15"/>
<dbReference type="GO" id="GO:0008444">
    <property type="term" value="F:CDP-diacylglycerol-glycerol-3-phosphate 3-phosphatidyltransferase activity"/>
    <property type="evidence" value="ECO:0007669"/>
    <property type="project" value="UniProtKB-UniRule"/>
</dbReference>
<feature type="transmembrane region" description="Helical" evidence="17">
    <location>
        <begin position="32"/>
        <end position="52"/>
    </location>
</feature>
<dbReference type="NCBIfam" id="TIGR00560">
    <property type="entry name" value="pgsA"/>
    <property type="match status" value="1"/>
</dbReference>
<evidence type="ECO:0000256" key="7">
    <source>
        <dbReference type="ARBA" id="ARBA00022679"/>
    </source>
</evidence>
<comment type="catalytic activity">
    <reaction evidence="14">
        <text>a CDP-1,2-diacyl-sn-glycerol + sn-glycerol 3-phosphate = a 1,2-diacyl-sn-glycero-3-phospho-(1'-sn-glycero-3'-phosphate) + CMP + H(+)</text>
        <dbReference type="Rhea" id="RHEA:12593"/>
        <dbReference type="ChEBI" id="CHEBI:15378"/>
        <dbReference type="ChEBI" id="CHEBI:57597"/>
        <dbReference type="ChEBI" id="CHEBI:58332"/>
        <dbReference type="ChEBI" id="CHEBI:60110"/>
        <dbReference type="ChEBI" id="CHEBI:60377"/>
        <dbReference type="EC" id="2.7.8.5"/>
    </reaction>
</comment>
<keyword evidence="13" id="KW-1208">Phospholipid metabolism</keyword>
<sequence length="185" mass="20962">MLNLPNILSLLRIFLIPVLVILFLLPHESATVWATMVFVIAAVTDWLDGYLARKWNQTSPFGAFIDPVADKLIVVVALIMILFKSPTWIILIPVILIISRELIVSALREWMAELNARNLVKVSNMGKWKTTFQMIAIGCLIFYKPLLGLPIFEIGVALLYVAAWLTLLSMFHYLQAAWPLLRDKG</sequence>
<evidence type="ECO:0000256" key="15">
    <source>
        <dbReference type="NCBIfam" id="TIGR00560"/>
    </source>
</evidence>
<keyword evidence="12" id="KW-0594">Phospholipid biosynthesis</keyword>
<dbReference type="InterPro" id="IPR048254">
    <property type="entry name" value="CDP_ALCOHOL_P_TRANSF_CS"/>
</dbReference>
<evidence type="ECO:0000256" key="13">
    <source>
        <dbReference type="ARBA" id="ARBA00023264"/>
    </source>
</evidence>
<comment type="caution">
    <text evidence="18">The sequence shown here is derived from an EMBL/GenBank/DDBJ whole genome shotgun (WGS) entry which is preliminary data.</text>
</comment>
<dbReference type="InterPro" id="IPR050324">
    <property type="entry name" value="CDP-alcohol_PTase-I"/>
</dbReference>
<dbReference type="InterPro" id="IPR004570">
    <property type="entry name" value="Phosphatidylglycerol_P_synth"/>
</dbReference>
<dbReference type="InterPro" id="IPR043130">
    <property type="entry name" value="CDP-OH_PTrfase_TM_dom"/>
</dbReference>
<dbReference type="GO" id="GO:0046474">
    <property type="term" value="P:glycerophospholipid biosynthetic process"/>
    <property type="evidence" value="ECO:0007669"/>
    <property type="project" value="TreeGrafter"/>
</dbReference>
<evidence type="ECO:0000256" key="12">
    <source>
        <dbReference type="ARBA" id="ARBA00023209"/>
    </source>
</evidence>
<keyword evidence="10" id="KW-0443">Lipid metabolism</keyword>
<reference evidence="18 19" key="1">
    <citation type="submission" date="2014-09" db="EMBL/GenBank/DDBJ databases">
        <authorList>
            <person name="Grob C."/>
            <person name="Taubert M."/>
            <person name="Howat A.M."/>
            <person name="Burns O.J."/>
            <person name="Dixon J.L."/>
            <person name="Chen Y."/>
            <person name="Murrell J.C."/>
        </authorList>
    </citation>
    <scope>NUCLEOTIDE SEQUENCE [LARGE SCALE GENOMIC DNA]</scope>
    <source>
        <strain evidence="18">L4</strain>
    </source>
</reference>
<keyword evidence="9 17" id="KW-1133">Transmembrane helix</keyword>
<protein>
    <recommendedName>
        <fullName evidence="5 15">CDP-diacylglycerol--glycerol-3-phosphate 3-phosphatidyltransferase</fullName>
        <ecNumber evidence="4 15">2.7.8.5</ecNumber>
    </recommendedName>
</protein>
<evidence type="ECO:0000256" key="1">
    <source>
        <dbReference type="ARBA" id="ARBA00004141"/>
    </source>
</evidence>
<feature type="transmembrane region" description="Helical" evidence="17">
    <location>
        <begin position="158"/>
        <end position="181"/>
    </location>
</feature>
<dbReference type="PANTHER" id="PTHR14269:SF62">
    <property type="entry name" value="CDP-DIACYLGLYCEROL--GLYCEROL-3-PHOSPHATE 3-PHOSPHATIDYLTRANSFERASE 1, CHLOROPLASTIC"/>
    <property type="match status" value="1"/>
</dbReference>
<evidence type="ECO:0000256" key="6">
    <source>
        <dbReference type="ARBA" id="ARBA00022516"/>
    </source>
</evidence>
<dbReference type="PROSITE" id="PS00379">
    <property type="entry name" value="CDP_ALCOHOL_P_TRANSF"/>
    <property type="match status" value="1"/>
</dbReference>
<comment type="subcellular location">
    <subcellularLocation>
        <location evidence="1">Membrane</location>
        <topology evidence="1">Multi-pass membrane protein</topology>
    </subcellularLocation>
</comment>
<gene>
    <name evidence="18" type="ORF">LP43_1136</name>
</gene>
<evidence type="ECO:0000256" key="17">
    <source>
        <dbReference type="SAM" id="Phobius"/>
    </source>
</evidence>
<keyword evidence="6" id="KW-0444">Lipid biosynthesis</keyword>
<feature type="transmembrane region" description="Helical" evidence="17">
    <location>
        <begin position="72"/>
        <end position="98"/>
    </location>
</feature>
<dbReference type="PANTHER" id="PTHR14269">
    <property type="entry name" value="CDP-DIACYLGLYCEROL--GLYCEROL-3-PHOSPHATE 3-PHOSPHATIDYLTRANSFERASE-RELATED"/>
    <property type="match status" value="1"/>
</dbReference>
<feature type="transmembrane region" description="Helical" evidence="17">
    <location>
        <begin position="6"/>
        <end position="25"/>
    </location>
</feature>
<dbReference type="Gene3D" id="1.20.120.1760">
    <property type="match status" value="1"/>
</dbReference>
<dbReference type="GO" id="GO:0016020">
    <property type="term" value="C:membrane"/>
    <property type="evidence" value="ECO:0007669"/>
    <property type="project" value="UniProtKB-SubCell"/>
</dbReference>
<evidence type="ECO:0000313" key="19">
    <source>
        <dbReference type="Proteomes" id="UP000029999"/>
    </source>
</evidence>
<dbReference type="PIRSF" id="PIRSF000847">
    <property type="entry name" value="Phos_ph_gly_syn"/>
    <property type="match status" value="1"/>
</dbReference>
<dbReference type="Pfam" id="PF01066">
    <property type="entry name" value="CDP-OH_P_transf"/>
    <property type="match status" value="1"/>
</dbReference>
<keyword evidence="8 17" id="KW-0812">Transmembrane</keyword>
<evidence type="ECO:0000256" key="4">
    <source>
        <dbReference type="ARBA" id="ARBA00013170"/>
    </source>
</evidence>
<organism evidence="18 19">
    <name type="scientific">Methylophaga thiooxydans</name>
    <dbReference type="NCBI Taxonomy" id="392484"/>
    <lineage>
        <taxon>Bacteria</taxon>
        <taxon>Pseudomonadati</taxon>
        <taxon>Pseudomonadota</taxon>
        <taxon>Gammaproteobacteria</taxon>
        <taxon>Thiotrichales</taxon>
        <taxon>Piscirickettsiaceae</taxon>
        <taxon>Methylophaga</taxon>
    </lineage>
</organism>
<dbReference type="AlphaFoldDB" id="A0A0A0BI00"/>
<evidence type="ECO:0000256" key="16">
    <source>
        <dbReference type="RuleBase" id="RU003750"/>
    </source>
</evidence>
<dbReference type="Proteomes" id="UP000029999">
    <property type="component" value="Unassembled WGS sequence"/>
</dbReference>
<evidence type="ECO:0000256" key="5">
    <source>
        <dbReference type="ARBA" id="ARBA00014944"/>
    </source>
</evidence>
<proteinExistence type="inferred from homology"/>
<keyword evidence="7 16" id="KW-0808">Transferase</keyword>
<evidence type="ECO:0000256" key="10">
    <source>
        <dbReference type="ARBA" id="ARBA00023098"/>
    </source>
</evidence>
<evidence type="ECO:0000256" key="9">
    <source>
        <dbReference type="ARBA" id="ARBA00022989"/>
    </source>
</evidence>